<dbReference type="Proteomes" id="UP000250266">
    <property type="component" value="Unassembled WGS sequence"/>
</dbReference>
<name>A0A8E2J7X2_9PEZI</name>
<keyword evidence="3" id="KW-1185">Reference proteome</keyword>
<dbReference type="OrthoDB" id="10004862at2759"/>
<sequence length="481" mass="54128">MDANSAQAAAKTIQLSPHATPGYIHAEGLTEESAKITSELLTINHALYHTRWKDTLHNHIVHHLLALWALGAKPNEIQEMWEYNKDYQGPIEKRPPETVLPDLDLNDSVVFQKCLGNDDCYVDFLKFFENEVAEKGMQEVIKEYLFRGDERANDILGRMFTDLVHPIIHLGCGIEFQQPSLVAEALAGACVHVNWPKTFLLPTEEYIRSNKEVPSRSLLQVLNSLRQDPEIASGVKDTDPFNKIPDGFLKRVTAEQLVPYLSQFEVKPEPEDLQRKMADMMHTTAYVLGAAQRPGKSEAMDFVLLHCVTLAVFYPAILAQNWLSDHDKARLLEATARVDAVMYAGCASPALYANRIVDYVPRNPGDGWPELFHRSMVYRDEGHAAKLIRALYSLEQLGEPGPDFPIAKRDFFKVAHMAMDSIERAFDEINGNKVPENIAEGVVKRVGHGGNMVVGNMTRWVFYGGLPGAWDYVPNLRDIHA</sequence>
<evidence type="ECO:0000256" key="1">
    <source>
        <dbReference type="ARBA" id="ARBA00023002"/>
    </source>
</evidence>
<dbReference type="InterPro" id="IPR025337">
    <property type="entry name" value="Questin_oxidase-like"/>
</dbReference>
<proteinExistence type="predicted"/>
<dbReference type="PANTHER" id="PTHR35870:SF1">
    <property type="entry name" value="PROTEIN, PUTATIVE (AFU_ORTHOLOGUE AFUA_5G03330)-RELATED"/>
    <property type="match status" value="1"/>
</dbReference>
<dbReference type="Pfam" id="PF14027">
    <property type="entry name" value="Questin_oxidase"/>
    <property type="match status" value="1"/>
</dbReference>
<dbReference type="EMBL" id="KV746462">
    <property type="protein sequence ID" value="OCK72798.1"/>
    <property type="molecule type" value="Genomic_DNA"/>
</dbReference>
<evidence type="ECO:0000313" key="3">
    <source>
        <dbReference type="Proteomes" id="UP000250266"/>
    </source>
</evidence>
<evidence type="ECO:0008006" key="4">
    <source>
        <dbReference type="Google" id="ProtNLM"/>
    </source>
</evidence>
<reference evidence="2 3" key="1">
    <citation type="journal article" date="2016" name="Nat. Commun.">
        <title>Ectomycorrhizal ecology is imprinted in the genome of the dominant symbiotic fungus Cenococcum geophilum.</title>
        <authorList>
            <consortium name="DOE Joint Genome Institute"/>
            <person name="Peter M."/>
            <person name="Kohler A."/>
            <person name="Ohm R.A."/>
            <person name="Kuo A."/>
            <person name="Krutzmann J."/>
            <person name="Morin E."/>
            <person name="Arend M."/>
            <person name="Barry K.W."/>
            <person name="Binder M."/>
            <person name="Choi C."/>
            <person name="Clum A."/>
            <person name="Copeland A."/>
            <person name="Grisel N."/>
            <person name="Haridas S."/>
            <person name="Kipfer T."/>
            <person name="LaButti K."/>
            <person name="Lindquist E."/>
            <person name="Lipzen A."/>
            <person name="Maire R."/>
            <person name="Meier B."/>
            <person name="Mihaltcheva S."/>
            <person name="Molinier V."/>
            <person name="Murat C."/>
            <person name="Poggeler S."/>
            <person name="Quandt C.A."/>
            <person name="Sperisen C."/>
            <person name="Tritt A."/>
            <person name="Tisserant E."/>
            <person name="Crous P.W."/>
            <person name="Henrissat B."/>
            <person name="Nehls U."/>
            <person name="Egli S."/>
            <person name="Spatafora J.W."/>
            <person name="Grigoriev I.V."/>
            <person name="Martin F.M."/>
        </authorList>
    </citation>
    <scope>NUCLEOTIDE SEQUENCE [LARGE SCALE GENOMIC DNA]</scope>
    <source>
        <strain evidence="2 3">CBS 459.81</strain>
    </source>
</reference>
<evidence type="ECO:0000313" key="2">
    <source>
        <dbReference type="EMBL" id="OCK72798.1"/>
    </source>
</evidence>
<dbReference type="GO" id="GO:0016491">
    <property type="term" value="F:oxidoreductase activity"/>
    <property type="evidence" value="ECO:0007669"/>
    <property type="project" value="UniProtKB-KW"/>
</dbReference>
<dbReference type="AlphaFoldDB" id="A0A8E2J7X2"/>
<organism evidence="2 3">
    <name type="scientific">Lepidopterella palustris CBS 459.81</name>
    <dbReference type="NCBI Taxonomy" id="1314670"/>
    <lineage>
        <taxon>Eukaryota</taxon>
        <taxon>Fungi</taxon>
        <taxon>Dikarya</taxon>
        <taxon>Ascomycota</taxon>
        <taxon>Pezizomycotina</taxon>
        <taxon>Dothideomycetes</taxon>
        <taxon>Pleosporomycetidae</taxon>
        <taxon>Mytilinidiales</taxon>
        <taxon>Argynnaceae</taxon>
        <taxon>Lepidopterella</taxon>
    </lineage>
</organism>
<accession>A0A8E2J7X2</accession>
<gene>
    <name evidence="2" type="ORF">K432DRAFT_430891</name>
</gene>
<dbReference type="PANTHER" id="PTHR35870">
    <property type="entry name" value="PROTEIN, PUTATIVE (AFU_ORTHOLOGUE AFUA_5G03330)-RELATED"/>
    <property type="match status" value="1"/>
</dbReference>
<protein>
    <recommendedName>
        <fullName evidence="4">Oxidoreductase AflY</fullName>
    </recommendedName>
</protein>
<keyword evidence="1" id="KW-0560">Oxidoreductase</keyword>